<keyword evidence="3" id="KW-1185">Reference proteome</keyword>
<feature type="compositionally biased region" description="Low complexity" evidence="1">
    <location>
        <begin position="1"/>
        <end position="14"/>
    </location>
</feature>
<evidence type="ECO:0000313" key="2">
    <source>
        <dbReference type="EMBL" id="GMR37757.1"/>
    </source>
</evidence>
<feature type="non-terminal residue" evidence="2">
    <location>
        <position position="96"/>
    </location>
</feature>
<evidence type="ECO:0000313" key="3">
    <source>
        <dbReference type="Proteomes" id="UP001328107"/>
    </source>
</evidence>
<reference evidence="3" key="1">
    <citation type="submission" date="2022-10" db="EMBL/GenBank/DDBJ databases">
        <title>Genome assembly of Pristionchus species.</title>
        <authorList>
            <person name="Yoshida K."/>
            <person name="Sommer R.J."/>
        </authorList>
    </citation>
    <scope>NUCLEOTIDE SEQUENCE [LARGE SCALE GENOMIC DNA]</scope>
    <source>
        <strain evidence="3">RS5460</strain>
    </source>
</reference>
<feature type="non-terminal residue" evidence="2">
    <location>
        <position position="1"/>
    </location>
</feature>
<gene>
    <name evidence="2" type="ORF">PMAYCL1PPCAC_07952</name>
</gene>
<evidence type="ECO:0000256" key="1">
    <source>
        <dbReference type="SAM" id="MobiDB-lite"/>
    </source>
</evidence>
<proteinExistence type="predicted"/>
<dbReference type="AlphaFoldDB" id="A0AAN5CC27"/>
<feature type="region of interest" description="Disordered" evidence="1">
    <location>
        <begin position="71"/>
        <end position="96"/>
    </location>
</feature>
<accession>A0AAN5CC27</accession>
<comment type="caution">
    <text evidence="2">The sequence shown here is derived from an EMBL/GenBank/DDBJ whole genome shotgun (WGS) entry which is preliminary data.</text>
</comment>
<dbReference type="EMBL" id="BTRK01000002">
    <property type="protein sequence ID" value="GMR37757.1"/>
    <property type="molecule type" value="Genomic_DNA"/>
</dbReference>
<organism evidence="2 3">
    <name type="scientific">Pristionchus mayeri</name>
    <dbReference type="NCBI Taxonomy" id="1317129"/>
    <lineage>
        <taxon>Eukaryota</taxon>
        <taxon>Metazoa</taxon>
        <taxon>Ecdysozoa</taxon>
        <taxon>Nematoda</taxon>
        <taxon>Chromadorea</taxon>
        <taxon>Rhabditida</taxon>
        <taxon>Rhabditina</taxon>
        <taxon>Diplogasteromorpha</taxon>
        <taxon>Diplogasteroidea</taxon>
        <taxon>Neodiplogasteridae</taxon>
        <taxon>Pristionchus</taxon>
    </lineage>
</organism>
<feature type="compositionally biased region" description="Basic and acidic residues" evidence="1">
    <location>
        <begin position="86"/>
        <end position="96"/>
    </location>
</feature>
<dbReference type="Proteomes" id="UP001328107">
    <property type="component" value="Unassembled WGS sequence"/>
</dbReference>
<sequence>CSSSTISHSPSTRCSRAKPSRLRHWAHRHGPAFQDHGSSGHLVGLRPICSRRQESSSALLRVQAHAAPCDRPLRQEGSVESAVVSRRSERSRARAV</sequence>
<feature type="region of interest" description="Disordered" evidence="1">
    <location>
        <begin position="1"/>
        <end position="22"/>
    </location>
</feature>
<protein>
    <submittedName>
        <fullName evidence="2">Uncharacterized protein</fullName>
    </submittedName>
</protein>
<name>A0AAN5CC27_9BILA</name>